<dbReference type="SUPFAM" id="SSF81321">
    <property type="entry name" value="Family A G protein-coupled receptor-like"/>
    <property type="match status" value="1"/>
</dbReference>
<keyword evidence="2 8" id="KW-0812">Transmembrane</keyword>
<dbReference type="PANTHER" id="PTHR24243">
    <property type="entry name" value="G-PROTEIN COUPLED RECEPTOR"/>
    <property type="match status" value="1"/>
</dbReference>
<dbReference type="Gene3D" id="1.20.1070.10">
    <property type="entry name" value="Rhodopsin 7-helix transmembrane proteins"/>
    <property type="match status" value="1"/>
</dbReference>
<feature type="transmembrane region" description="Helical" evidence="8">
    <location>
        <begin position="12"/>
        <end position="34"/>
    </location>
</feature>
<dbReference type="Pfam" id="PF00001">
    <property type="entry name" value="7tm_1"/>
    <property type="match status" value="1"/>
</dbReference>
<dbReference type="CDD" id="cd00637">
    <property type="entry name" value="7tm_classA_rhodopsin-like"/>
    <property type="match status" value="1"/>
</dbReference>
<dbReference type="PANTHER" id="PTHR24243:SF230">
    <property type="entry name" value="G-PROTEIN COUPLED RECEPTORS FAMILY 1 PROFILE DOMAIN-CONTAINING PROTEIN"/>
    <property type="match status" value="1"/>
</dbReference>
<gene>
    <name evidence="10" type="ORF">BJG266_LOCUS46454</name>
    <name evidence="11" type="ORF">QVE165_LOCUS63487</name>
</gene>
<evidence type="ECO:0000256" key="6">
    <source>
        <dbReference type="ARBA" id="ARBA00023170"/>
    </source>
</evidence>
<keyword evidence="3 8" id="KW-1133">Transmembrane helix</keyword>
<dbReference type="GO" id="GO:0004930">
    <property type="term" value="F:G protein-coupled receptor activity"/>
    <property type="evidence" value="ECO:0007669"/>
    <property type="project" value="UniProtKB-KW"/>
</dbReference>
<proteinExistence type="predicted"/>
<feature type="transmembrane region" description="Helical" evidence="8">
    <location>
        <begin position="259"/>
        <end position="277"/>
    </location>
</feature>
<evidence type="ECO:0000256" key="7">
    <source>
        <dbReference type="ARBA" id="ARBA00023224"/>
    </source>
</evidence>
<dbReference type="EMBL" id="CAJNOI010004829">
    <property type="protein sequence ID" value="CAF1554032.1"/>
    <property type="molecule type" value="Genomic_DNA"/>
</dbReference>
<feature type="transmembrane region" description="Helical" evidence="8">
    <location>
        <begin position="88"/>
        <end position="107"/>
    </location>
</feature>
<dbReference type="Proteomes" id="UP000663832">
    <property type="component" value="Unassembled WGS sequence"/>
</dbReference>
<dbReference type="OrthoDB" id="10033993at2759"/>
<evidence type="ECO:0000313" key="12">
    <source>
        <dbReference type="Proteomes" id="UP000663832"/>
    </source>
</evidence>
<keyword evidence="6" id="KW-0675">Receptor</keyword>
<evidence type="ECO:0000256" key="1">
    <source>
        <dbReference type="ARBA" id="ARBA00004141"/>
    </source>
</evidence>
<evidence type="ECO:0000313" key="11">
    <source>
        <dbReference type="EMBL" id="CAF1662262.1"/>
    </source>
</evidence>
<keyword evidence="7" id="KW-0807">Transducer</keyword>
<accession>A0A816FJ22</accession>
<protein>
    <recommendedName>
        <fullName evidence="9">G-protein coupled receptors family 1 profile domain-containing protein</fullName>
    </recommendedName>
</protein>
<organism evidence="11 12">
    <name type="scientific">Adineta steineri</name>
    <dbReference type="NCBI Taxonomy" id="433720"/>
    <lineage>
        <taxon>Eukaryota</taxon>
        <taxon>Metazoa</taxon>
        <taxon>Spiralia</taxon>
        <taxon>Gnathifera</taxon>
        <taxon>Rotifera</taxon>
        <taxon>Eurotatoria</taxon>
        <taxon>Bdelloidea</taxon>
        <taxon>Adinetida</taxon>
        <taxon>Adinetidae</taxon>
        <taxon>Adineta</taxon>
    </lineage>
</organism>
<evidence type="ECO:0000256" key="5">
    <source>
        <dbReference type="ARBA" id="ARBA00023136"/>
    </source>
</evidence>
<dbReference type="AlphaFoldDB" id="A0A816FJ22"/>
<comment type="caution">
    <text evidence="11">The sequence shown here is derived from an EMBL/GenBank/DDBJ whole genome shotgun (WGS) entry which is preliminary data.</text>
</comment>
<keyword evidence="5 8" id="KW-0472">Membrane</keyword>
<feature type="transmembrane region" description="Helical" evidence="8">
    <location>
        <begin position="46"/>
        <end position="68"/>
    </location>
</feature>
<dbReference type="InterPro" id="IPR000276">
    <property type="entry name" value="GPCR_Rhodpsn"/>
</dbReference>
<evidence type="ECO:0000256" key="2">
    <source>
        <dbReference type="ARBA" id="ARBA00022692"/>
    </source>
</evidence>
<dbReference type="GO" id="GO:0005886">
    <property type="term" value="C:plasma membrane"/>
    <property type="evidence" value="ECO:0007669"/>
    <property type="project" value="TreeGrafter"/>
</dbReference>
<evidence type="ECO:0000256" key="8">
    <source>
        <dbReference type="SAM" id="Phobius"/>
    </source>
</evidence>
<feature type="transmembrane region" description="Helical" evidence="8">
    <location>
        <begin position="168"/>
        <end position="194"/>
    </location>
</feature>
<evidence type="ECO:0000256" key="4">
    <source>
        <dbReference type="ARBA" id="ARBA00023040"/>
    </source>
</evidence>
<name>A0A816FJ22_9BILA</name>
<keyword evidence="4" id="KW-0297">G-protein coupled receptor</keyword>
<dbReference type="PROSITE" id="PS50262">
    <property type="entry name" value="G_PROTEIN_RECEP_F1_2"/>
    <property type="match status" value="1"/>
</dbReference>
<comment type="subcellular location">
    <subcellularLocation>
        <location evidence="1">Membrane</location>
        <topology evidence="1">Multi-pass membrane protein</topology>
    </subcellularLocation>
</comment>
<evidence type="ECO:0000256" key="3">
    <source>
        <dbReference type="ARBA" id="ARBA00022989"/>
    </source>
</evidence>
<feature type="domain" description="G-protein coupled receptors family 1 profile" evidence="9">
    <location>
        <begin position="25"/>
        <end position="275"/>
    </location>
</feature>
<dbReference type="Proteomes" id="UP000663877">
    <property type="component" value="Unassembled WGS sequence"/>
</dbReference>
<dbReference type="EMBL" id="CAJNOM010005229">
    <property type="protein sequence ID" value="CAF1662262.1"/>
    <property type="molecule type" value="Genomic_DNA"/>
</dbReference>
<keyword evidence="12" id="KW-1185">Reference proteome</keyword>
<evidence type="ECO:0000313" key="10">
    <source>
        <dbReference type="EMBL" id="CAF1554032.1"/>
    </source>
</evidence>
<evidence type="ECO:0000259" key="9">
    <source>
        <dbReference type="PROSITE" id="PS50262"/>
    </source>
</evidence>
<feature type="transmembrane region" description="Helical" evidence="8">
    <location>
        <begin position="127"/>
        <end position="148"/>
    </location>
</feature>
<sequence length="302" mass="34233">MSLSSVGEQLTIYVGSVILIARILGNGINIFIFLSVRTYRKTPSTFYFLVGSIHNFLYLAINLTFRVVSVGSGFDLTRTSLAWCKARSFFLSTISVISFTCLCLATIDQFLATSQSAHLRRYSKIELAHRIVLFAIVVWYLQGIPWILFQNISPTSNTCVRTNNVYAIYVSVYLLVVLCVIPVLVIIVFGWLTYRNIRLTIVLAELRADRQVTKMTLVQIFLVIISIIPYGINNAYGLITAGMTKDVNQQLEESFTSTIVGLIGYLYYMGNFYMFLISSSRFRHAVTDRIIYGRNPNRINPT</sequence>
<feature type="transmembrane region" description="Helical" evidence="8">
    <location>
        <begin position="215"/>
        <end position="239"/>
    </location>
</feature>
<reference evidence="11" key="1">
    <citation type="submission" date="2021-02" db="EMBL/GenBank/DDBJ databases">
        <authorList>
            <person name="Nowell W R."/>
        </authorList>
    </citation>
    <scope>NUCLEOTIDE SEQUENCE</scope>
</reference>
<dbReference type="InterPro" id="IPR017452">
    <property type="entry name" value="GPCR_Rhodpsn_7TM"/>
</dbReference>